<evidence type="ECO:0000313" key="1">
    <source>
        <dbReference type="EMBL" id="KAF2552302.1"/>
    </source>
</evidence>
<gene>
    <name evidence="1" type="ORF">F2Q68_00037308</name>
</gene>
<proteinExistence type="predicted"/>
<organism evidence="1 2">
    <name type="scientific">Brassica cretica</name>
    <name type="common">Mustard</name>
    <dbReference type="NCBI Taxonomy" id="69181"/>
    <lineage>
        <taxon>Eukaryota</taxon>
        <taxon>Viridiplantae</taxon>
        <taxon>Streptophyta</taxon>
        <taxon>Embryophyta</taxon>
        <taxon>Tracheophyta</taxon>
        <taxon>Spermatophyta</taxon>
        <taxon>Magnoliopsida</taxon>
        <taxon>eudicotyledons</taxon>
        <taxon>Gunneridae</taxon>
        <taxon>Pentapetalae</taxon>
        <taxon>rosids</taxon>
        <taxon>malvids</taxon>
        <taxon>Brassicales</taxon>
        <taxon>Brassicaceae</taxon>
        <taxon>Brassiceae</taxon>
        <taxon>Brassica</taxon>
    </lineage>
</organism>
<dbReference type="Proteomes" id="UP000712281">
    <property type="component" value="Unassembled WGS sequence"/>
</dbReference>
<evidence type="ECO:0000313" key="2">
    <source>
        <dbReference type="Proteomes" id="UP000712281"/>
    </source>
</evidence>
<accession>A0A8S9H7U5</accession>
<reference evidence="1" key="1">
    <citation type="submission" date="2019-12" db="EMBL/GenBank/DDBJ databases">
        <title>Genome sequencing and annotation of Brassica cretica.</title>
        <authorList>
            <person name="Studholme D.J."/>
            <person name="Sarris P.F."/>
        </authorList>
    </citation>
    <scope>NUCLEOTIDE SEQUENCE</scope>
    <source>
        <strain evidence="1">PFS-001/15</strain>
        <tissue evidence="1">Leaf</tissue>
    </source>
</reference>
<protein>
    <submittedName>
        <fullName evidence="1">Uncharacterized protein</fullName>
    </submittedName>
</protein>
<dbReference type="AlphaFoldDB" id="A0A8S9H7U5"/>
<sequence length="70" mass="8182">MFWVFHKTTPPSVLSVERIFRLEYLMALAAIQQHGHHDGFSGYRSRKGWIEARKSLIPRGMAVRRGLDDR</sequence>
<name>A0A8S9H7U5_BRACR</name>
<dbReference type="EMBL" id="QGKW02001988">
    <property type="protein sequence ID" value="KAF2552302.1"/>
    <property type="molecule type" value="Genomic_DNA"/>
</dbReference>
<comment type="caution">
    <text evidence="1">The sequence shown here is derived from an EMBL/GenBank/DDBJ whole genome shotgun (WGS) entry which is preliminary data.</text>
</comment>